<evidence type="ECO:0000313" key="3">
    <source>
        <dbReference type="Proteomes" id="UP001342314"/>
    </source>
</evidence>
<name>A0AAV5GDR2_9BASI</name>
<evidence type="ECO:0000313" key="2">
    <source>
        <dbReference type="EMBL" id="GJN87746.1"/>
    </source>
</evidence>
<organism evidence="2 3">
    <name type="scientific">Rhodotorula paludigena</name>
    <dbReference type="NCBI Taxonomy" id="86838"/>
    <lineage>
        <taxon>Eukaryota</taxon>
        <taxon>Fungi</taxon>
        <taxon>Dikarya</taxon>
        <taxon>Basidiomycota</taxon>
        <taxon>Pucciniomycotina</taxon>
        <taxon>Microbotryomycetes</taxon>
        <taxon>Sporidiobolales</taxon>
        <taxon>Sporidiobolaceae</taxon>
        <taxon>Rhodotorula</taxon>
    </lineage>
</organism>
<feature type="compositionally biased region" description="Basic and acidic residues" evidence="1">
    <location>
        <begin position="102"/>
        <end position="119"/>
    </location>
</feature>
<reference evidence="2 3" key="1">
    <citation type="submission" date="2021-12" db="EMBL/GenBank/DDBJ databases">
        <title>High titer production of polyol ester of fatty acids by Rhodotorula paludigena BS15 towards product separation-free biomass refinery.</title>
        <authorList>
            <person name="Mano J."/>
            <person name="Ono H."/>
            <person name="Tanaka T."/>
            <person name="Naito K."/>
            <person name="Sushida H."/>
            <person name="Ike M."/>
            <person name="Tokuyasu K."/>
            <person name="Kitaoka M."/>
        </authorList>
    </citation>
    <scope>NUCLEOTIDE SEQUENCE [LARGE SCALE GENOMIC DNA]</scope>
    <source>
        <strain evidence="2 3">BS15</strain>
    </source>
</reference>
<dbReference type="EMBL" id="BQKY01000002">
    <property type="protein sequence ID" value="GJN87746.1"/>
    <property type="molecule type" value="Genomic_DNA"/>
</dbReference>
<feature type="compositionally biased region" description="Basic and acidic residues" evidence="1">
    <location>
        <begin position="515"/>
        <end position="524"/>
    </location>
</feature>
<proteinExistence type="predicted"/>
<comment type="caution">
    <text evidence="2">The sequence shown here is derived from an EMBL/GenBank/DDBJ whole genome shotgun (WGS) entry which is preliminary data.</text>
</comment>
<feature type="region of interest" description="Disordered" evidence="1">
    <location>
        <begin position="62"/>
        <end position="146"/>
    </location>
</feature>
<feature type="region of interest" description="Disordered" evidence="1">
    <location>
        <begin position="479"/>
        <end position="524"/>
    </location>
</feature>
<evidence type="ECO:0000256" key="1">
    <source>
        <dbReference type="SAM" id="MobiDB-lite"/>
    </source>
</evidence>
<dbReference type="Proteomes" id="UP001342314">
    <property type="component" value="Unassembled WGS sequence"/>
</dbReference>
<protein>
    <recommendedName>
        <fullName evidence="4">Proteophosphoglycan ppg4</fullName>
    </recommendedName>
</protein>
<accession>A0AAV5GDR2</accession>
<feature type="compositionally biased region" description="Low complexity" evidence="1">
    <location>
        <begin position="12"/>
        <end position="27"/>
    </location>
</feature>
<feature type="region of interest" description="Disordered" evidence="1">
    <location>
        <begin position="1"/>
        <end position="27"/>
    </location>
</feature>
<gene>
    <name evidence="2" type="ORF">Rhopal_000701-T1</name>
</gene>
<sequence>MASAGKTLLTPSPARSSPVSAHSSSTSLVLTIRHLPTDRWLTFSAPKEWRIGQLKDAALVAFGESPPSQPPRRTPSLKEPVDGRFQTPRAGRPSGGLPGEGVTRENDVPDEPATGRRSSEGGGLRSVGRVASAMASKREKLRPPPVPTVLKEAKSRRREGAEAWKEDVSEHDKKEPGRWSGWCLVSAIKGGFGSDREIVGTHLLKPRILDYDPPLHLLHLPFLRIERVEVLVRLQDDLSFGEPERSPAPSTLKKRASLVGPKPQVELCEQMLEICVEGVSGWSGWNDDEVEGPIMVLRLHQDGQLVQVHCLPACSIRLDSPEPASPVLSPCTPTARKPVPAPSARSVVPLIHLDFDDGESLVFRPSSLDDYERVMRLVDNEDAMSEAAFEAEMKRRKNIIDTAYRAWHAPFYPVPLASASTRPPDASAAPAHVLPLSPLLSNMPIERRRSLNLPPPSSSRAVNPRPGLVKSFTANELGAAARSGGREGRKAEGSLFRRAVGRGGGLPSASASSTSRKEQNARVGEDRMVKIGEYKGGIAGAEAGWPKSRFVEDL</sequence>
<keyword evidence="3" id="KW-1185">Reference proteome</keyword>
<evidence type="ECO:0008006" key="4">
    <source>
        <dbReference type="Google" id="ProtNLM"/>
    </source>
</evidence>
<dbReference type="AlphaFoldDB" id="A0AAV5GDR2"/>